<dbReference type="InterPro" id="IPR050127">
    <property type="entry name" value="Serine_Proteases_S1"/>
</dbReference>
<dbReference type="SMART" id="SM00020">
    <property type="entry name" value="Tryp_SPc"/>
    <property type="match status" value="1"/>
</dbReference>
<evidence type="ECO:0000256" key="7">
    <source>
        <dbReference type="ARBA" id="ARBA00024195"/>
    </source>
</evidence>
<dbReference type="SUPFAM" id="SSF50494">
    <property type="entry name" value="Trypsin-like serine proteases"/>
    <property type="match status" value="1"/>
</dbReference>
<name>A0A6J2TY79_DROLE</name>
<dbReference type="PRINTS" id="PR00722">
    <property type="entry name" value="CHYMOTRYPSIN"/>
</dbReference>
<reference evidence="10" key="1">
    <citation type="submission" date="2025-08" db="UniProtKB">
        <authorList>
            <consortium name="RefSeq"/>
        </authorList>
    </citation>
    <scope>IDENTIFICATION</scope>
    <source>
        <strain evidence="10">11010-0011.00</strain>
        <tissue evidence="10">Whole body</tissue>
    </source>
</reference>
<dbReference type="PANTHER" id="PTHR24264:SF65">
    <property type="entry name" value="SRCR DOMAIN-CONTAINING PROTEIN"/>
    <property type="match status" value="1"/>
</dbReference>
<dbReference type="PROSITE" id="PS50240">
    <property type="entry name" value="TRYPSIN_DOM"/>
    <property type="match status" value="1"/>
</dbReference>
<evidence type="ECO:0000313" key="9">
    <source>
        <dbReference type="Proteomes" id="UP000504634"/>
    </source>
</evidence>
<keyword evidence="2" id="KW-0964">Secreted</keyword>
<keyword evidence="4" id="KW-0378">Hydrolase</keyword>
<dbReference type="InterPro" id="IPR043504">
    <property type="entry name" value="Peptidase_S1_PA_chymotrypsin"/>
</dbReference>
<accession>A0A6J2TY79</accession>
<comment type="similarity">
    <text evidence="7">Belongs to the peptidase S1 family. CLIP subfamily.</text>
</comment>
<dbReference type="GO" id="GO:0005615">
    <property type="term" value="C:extracellular space"/>
    <property type="evidence" value="ECO:0007669"/>
    <property type="project" value="TreeGrafter"/>
</dbReference>
<dbReference type="GO" id="GO:0004252">
    <property type="term" value="F:serine-type endopeptidase activity"/>
    <property type="evidence" value="ECO:0007669"/>
    <property type="project" value="InterPro"/>
</dbReference>
<proteinExistence type="inferred from homology"/>
<dbReference type="InterPro" id="IPR001314">
    <property type="entry name" value="Peptidase_S1A"/>
</dbReference>
<dbReference type="RefSeq" id="XP_030381084.1">
    <property type="nucleotide sequence ID" value="XM_030525224.1"/>
</dbReference>
<sequence>MAMIVLSWHASAGQKMVKTGNYVVGGYPITTEQVPFQVSVRWRWLHEFHFGRGHVCGGSLLSQRVVCSAAHCYAINQSNPLRYRSSELYVVVAGSTFIEISDSTTQEFLVQELSGHWGYNHSTLVNDIALLFLNGFINWRFTIIRPIRLPKTPPQPGTFCAIGGWGKVGKLTMMHQGIVPIWHNRHCSVIYKNLPASQMCAGYLTGGTDACQGDSGSPLHCAGELAGIVSWGIGCGNPGFPGVYTNVSSYIEWIRSHNSTFNYSYYARMRHLQNIANNWNYNLFLLMAGVIIASKS</sequence>
<keyword evidence="6" id="KW-1015">Disulfide bond</keyword>
<dbReference type="GO" id="GO:0006508">
    <property type="term" value="P:proteolysis"/>
    <property type="evidence" value="ECO:0007669"/>
    <property type="project" value="UniProtKB-KW"/>
</dbReference>
<keyword evidence="3" id="KW-0645">Protease</keyword>
<dbReference type="PANTHER" id="PTHR24264">
    <property type="entry name" value="TRYPSIN-RELATED"/>
    <property type="match status" value="1"/>
</dbReference>
<dbReference type="InterPro" id="IPR001254">
    <property type="entry name" value="Trypsin_dom"/>
</dbReference>
<dbReference type="Gene3D" id="2.40.10.10">
    <property type="entry name" value="Trypsin-like serine proteases"/>
    <property type="match status" value="1"/>
</dbReference>
<organism evidence="9 10">
    <name type="scientific">Drosophila lebanonensis</name>
    <name type="common">Fruit fly</name>
    <name type="synonym">Scaptodrosophila lebanonensis</name>
    <dbReference type="NCBI Taxonomy" id="7225"/>
    <lineage>
        <taxon>Eukaryota</taxon>
        <taxon>Metazoa</taxon>
        <taxon>Ecdysozoa</taxon>
        <taxon>Arthropoda</taxon>
        <taxon>Hexapoda</taxon>
        <taxon>Insecta</taxon>
        <taxon>Pterygota</taxon>
        <taxon>Neoptera</taxon>
        <taxon>Endopterygota</taxon>
        <taxon>Diptera</taxon>
        <taxon>Brachycera</taxon>
        <taxon>Muscomorpha</taxon>
        <taxon>Ephydroidea</taxon>
        <taxon>Drosophilidae</taxon>
        <taxon>Scaptodrosophila</taxon>
    </lineage>
</organism>
<evidence type="ECO:0000313" key="10">
    <source>
        <dbReference type="RefSeq" id="XP_030381084.1"/>
    </source>
</evidence>
<evidence type="ECO:0000256" key="6">
    <source>
        <dbReference type="ARBA" id="ARBA00023157"/>
    </source>
</evidence>
<comment type="subcellular location">
    <subcellularLocation>
        <location evidence="1">Secreted</location>
    </subcellularLocation>
</comment>
<dbReference type="AlphaFoldDB" id="A0A6J2TY79"/>
<keyword evidence="5" id="KW-0720">Serine protease</keyword>
<dbReference type="Proteomes" id="UP000504634">
    <property type="component" value="Unplaced"/>
</dbReference>
<dbReference type="Pfam" id="PF00089">
    <property type="entry name" value="Trypsin"/>
    <property type="match status" value="1"/>
</dbReference>
<dbReference type="FunFam" id="2.40.10.10:FF:000002">
    <property type="entry name" value="Transmembrane protease serine"/>
    <property type="match status" value="1"/>
</dbReference>
<dbReference type="InterPro" id="IPR009003">
    <property type="entry name" value="Peptidase_S1_PA"/>
</dbReference>
<evidence type="ECO:0000259" key="8">
    <source>
        <dbReference type="PROSITE" id="PS50240"/>
    </source>
</evidence>
<gene>
    <name evidence="10" type="primary">LOC115628949</name>
</gene>
<dbReference type="InterPro" id="IPR033116">
    <property type="entry name" value="TRYPSIN_SER"/>
</dbReference>
<dbReference type="OrthoDB" id="10059102at2759"/>
<evidence type="ECO:0000256" key="4">
    <source>
        <dbReference type="ARBA" id="ARBA00022801"/>
    </source>
</evidence>
<dbReference type="GeneID" id="115628949"/>
<evidence type="ECO:0000256" key="5">
    <source>
        <dbReference type="ARBA" id="ARBA00022825"/>
    </source>
</evidence>
<dbReference type="CDD" id="cd00190">
    <property type="entry name" value="Tryp_SPc"/>
    <property type="match status" value="1"/>
</dbReference>
<protein>
    <submittedName>
        <fullName evidence="10">Trypsin I-P1</fullName>
    </submittedName>
</protein>
<keyword evidence="9" id="KW-1185">Reference proteome</keyword>
<dbReference type="PROSITE" id="PS00135">
    <property type="entry name" value="TRYPSIN_SER"/>
    <property type="match status" value="1"/>
</dbReference>
<evidence type="ECO:0000256" key="2">
    <source>
        <dbReference type="ARBA" id="ARBA00022525"/>
    </source>
</evidence>
<feature type="domain" description="Peptidase S1" evidence="8">
    <location>
        <begin position="23"/>
        <end position="259"/>
    </location>
</feature>
<evidence type="ECO:0000256" key="3">
    <source>
        <dbReference type="ARBA" id="ARBA00022670"/>
    </source>
</evidence>
<evidence type="ECO:0000256" key="1">
    <source>
        <dbReference type="ARBA" id="ARBA00004613"/>
    </source>
</evidence>